<evidence type="ECO:0000256" key="1">
    <source>
        <dbReference type="ARBA" id="ARBA00001954"/>
    </source>
</evidence>
<dbReference type="SUPFAM" id="SSF51197">
    <property type="entry name" value="Clavaminate synthase-like"/>
    <property type="match status" value="1"/>
</dbReference>
<keyword evidence="3" id="KW-1185">Reference proteome</keyword>
<dbReference type="AlphaFoldDB" id="A0A2G0CFK8"/>
<comment type="caution">
    <text evidence="2">The sequence shown here is derived from an EMBL/GenBank/DDBJ whole genome shotgun (WGS) entry which is preliminary data.</text>
</comment>
<name>A0A2G0CFK8_9BACT</name>
<dbReference type="InterPro" id="IPR008775">
    <property type="entry name" value="Phytyl_CoA_dOase-like"/>
</dbReference>
<reference evidence="2 3" key="1">
    <citation type="submission" date="2017-10" db="EMBL/GenBank/DDBJ databases">
        <title>The draft genome sequence of Lewinella marina KCTC 32374.</title>
        <authorList>
            <person name="Wang K."/>
        </authorList>
    </citation>
    <scope>NUCLEOTIDE SEQUENCE [LARGE SCALE GENOMIC DNA]</scope>
    <source>
        <strain evidence="2 3">MKG-38</strain>
    </source>
</reference>
<accession>A0A2G0CFK8</accession>
<organism evidence="2 3">
    <name type="scientific">Neolewinella marina</name>
    <dbReference type="NCBI Taxonomy" id="438751"/>
    <lineage>
        <taxon>Bacteria</taxon>
        <taxon>Pseudomonadati</taxon>
        <taxon>Bacteroidota</taxon>
        <taxon>Saprospiria</taxon>
        <taxon>Saprospirales</taxon>
        <taxon>Lewinellaceae</taxon>
        <taxon>Neolewinella</taxon>
    </lineage>
</organism>
<gene>
    <name evidence="2" type="ORF">CGL56_09530</name>
</gene>
<dbReference type="Proteomes" id="UP000226437">
    <property type="component" value="Unassembled WGS sequence"/>
</dbReference>
<dbReference type="Pfam" id="PF05721">
    <property type="entry name" value="PhyH"/>
    <property type="match status" value="1"/>
</dbReference>
<sequence length="300" mass="34296">MSQRDLSQYAAPISDLFPPLSAEEAWERYALSNEQVDFFHEHGYLSKVKLLEEEEVGRLREELEALVQPDHPGNHLFYEYHSNESGDPDAVLFHSLGHWRITPGFHDVLWNPRFLVAASQLLGNRAVRFWHDQLFCKPARHGGVVAWHQDYSYWTRTGPIQHLTCWTALDDATPENGCLQYVPGSHRWKLLDKTTLANDMEGLYAQLDAEQRRAFDQRVAVELPAGYATFHHPLLVHGSYHNRSERARRAFVLNVFADGTRSNVTEELLKGVPVVPKGERMEGRFFPLLFTPPAGAQAQS</sequence>
<comment type="cofactor">
    <cofactor evidence="1">
        <name>Fe(2+)</name>
        <dbReference type="ChEBI" id="CHEBI:29033"/>
    </cofactor>
</comment>
<protein>
    <submittedName>
        <fullName evidence="2">Phytanoyl-CoA dioxygenase family protein</fullName>
    </submittedName>
</protein>
<dbReference type="OrthoDB" id="9814777at2"/>
<dbReference type="EMBL" id="PDLO01000003">
    <property type="protein sequence ID" value="PHK98697.1"/>
    <property type="molecule type" value="Genomic_DNA"/>
</dbReference>
<evidence type="ECO:0000313" key="2">
    <source>
        <dbReference type="EMBL" id="PHK98697.1"/>
    </source>
</evidence>
<dbReference type="GO" id="GO:0016706">
    <property type="term" value="F:2-oxoglutarate-dependent dioxygenase activity"/>
    <property type="evidence" value="ECO:0007669"/>
    <property type="project" value="UniProtKB-ARBA"/>
</dbReference>
<keyword evidence="2" id="KW-0223">Dioxygenase</keyword>
<proteinExistence type="predicted"/>
<dbReference type="RefSeq" id="WP_099106307.1">
    <property type="nucleotide sequence ID" value="NZ_JAATJF010000001.1"/>
</dbReference>
<keyword evidence="2" id="KW-0560">Oxidoreductase</keyword>
<dbReference type="Gene3D" id="2.60.120.620">
    <property type="entry name" value="q2cbj1_9rhob like domain"/>
    <property type="match status" value="1"/>
</dbReference>
<dbReference type="GO" id="GO:0005506">
    <property type="term" value="F:iron ion binding"/>
    <property type="evidence" value="ECO:0007669"/>
    <property type="project" value="UniProtKB-ARBA"/>
</dbReference>
<dbReference type="PANTHER" id="PTHR20883">
    <property type="entry name" value="PHYTANOYL-COA DIOXYGENASE DOMAIN CONTAINING 1"/>
    <property type="match status" value="1"/>
</dbReference>
<dbReference type="PANTHER" id="PTHR20883:SF48">
    <property type="entry name" value="ECTOINE DIOXYGENASE"/>
    <property type="match status" value="1"/>
</dbReference>
<evidence type="ECO:0000313" key="3">
    <source>
        <dbReference type="Proteomes" id="UP000226437"/>
    </source>
</evidence>